<keyword evidence="2" id="KW-1185">Reference proteome</keyword>
<reference evidence="1 2" key="1">
    <citation type="submission" date="2017-07" db="EMBL/GenBank/DDBJ databases">
        <title>An improved, manually edited Actinidia chinensis var. chinensis (kiwifruit) genome highlights the challenges associated with draft genomes and gene prediction in plants.</title>
        <authorList>
            <person name="Pilkington S."/>
            <person name="Crowhurst R."/>
            <person name="Hilario E."/>
            <person name="Nardozza S."/>
            <person name="Fraser L."/>
            <person name="Peng Y."/>
            <person name="Gunaseelan K."/>
            <person name="Simpson R."/>
            <person name="Tahir J."/>
            <person name="Deroles S."/>
            <person name="Templeton K."/>
            <person name="Luo Z."/>
            <person name="Davy M."/>
            <person name="Cheng C."/>
            <person name="Mcneilage M."/>
            <person name="Scaglione D."/>
            <person name="Liu Y."/>
            <person name="Zhang Q."/>
            <person name="Datson P."/>
            <person name="De Silva N."/>
            <person name="Gardiner S."/>
            <person name="Bassett H."/>
            <person name="Chagne D."/>
            <person name="Mccallum J."/>
            <person name="Dzierzon H."/>
            <person name="Deng C."/>
            <person name="Wang Y.-Y."/>
            <person name="Barron N."/>
            <person name="Manako K."/>
            <person name="Bowen J."/>
            <person name="Foster T."/>
            <person name="Erridge Z."/>
            <person name="Tiffin H."/>
            <person name="Waite C."/>
            <person name="Davies K."/>
            <person name="Grierson E."/>
            <person name="Laing W."/>
            <person name="Kirk R."/>
            <person name="Chen X."/>
            <person name="Wood M."/>
            <person name="Montefiori M."/>
            <person name="Brummell D."/>
            <person name="Schwinn K."/>
            <person name="Catanach A."/>
            <person name="Fullerton C."/>
            <person name="Li D."/>
            <person name="Meiyalaghan S."/>
            <person name="Nieuwenhuizen N."/>
            <person name="Read N."/>
            <person name="Prakash R."/>
            <person name="Hunter D."/>
            <person name="Zhang H."/>
            <person name="Mckenzie M."/>
            <person name="Knabel M."/>
            <person name="Harris A."/>
            <person name="Allan A."/>
            <person name="Chen A."/>
            <person name="Janssen B."/>
            <person name="Plunkett B."/>
            <person name="Dwamena C."/>
            <person name="Voogd C."/>
            <person name="Leif D."/>
            <person name="Lafferty D."/>
            <person name="Souleyre E."/>
            <person name="Varkonyi-Gasic E."/>
            <person name="Gambi F."/>
            <person name="Hanley J."/>
            <person name="Yao J.-L."/>
            <person name="Cheung J."/>
            <person name="David K."/>
            <person name="Warren B."/>
            <person name="Marsh K."/>
            <person name="Snowden K."/>
            <person name="Lin-Wang K."/>
            <person name="Brian L."/>
            <person name="Martinez-Sanchez M."/>
            <person name="Wang M."/>
            <person name="Ileperuma N."/>
            <person name="Macnee N."/>
            <person name="Campin R."/>
            <person name="Mcatee P."/>
            <person name="Drummond R."/>
            <person name="Espley R."/>
            <person name="Ireland H."/>
            <person name="Wu R."/>
            <person name="Atkinson R."/>
            <person name="Karunairetnam S."/>
            <person name="Bulley S."/>
            <person name="Chunkath S."/>
            <person name="Hanley Z."/>
            <person name="Storey R."/>
            <person name="Thrimawithana A."/>
            <person name="Thomson S."/>
            <person name="David C."/>
            <person name="Testolin R."/>
        </authorList>
    </citation>
    <scope>NUCLEOTIDE SEQUENCE [LARGE SCALE GENOMIC DNA]</scope>
    <source>
        <strain evidence="2">cv. Red5</strain>
        <tissue evidence="1">Young leaf</tissue>
    </source>
</reference>
<reference evidence="2" key="2">
    <citation type="journal article" date="2018" name="BMC Genomics">
        <title>A manually annotated Actinidia chinensis var. chinensis (kiwifruit) genome highlights the challenges associated with draft genomes and gene prediction in plants.</title>
        <authorList>
            <person name="Pilkington S.M."/>
            <person name="Crowhurst R."/>
            <person name="Hilario E."/>
            <person name="Nardozza S."/>
            <person name="Fraser L."/>
            <person name="Peng Y."/>
            <person name="Gunaseelan K."/>
            <person name="Simpson R."/>
            <person name="Tahir J."/>
            <person name="Deroles S.C."/>
            <person name="Templeton K."/>
            <person name="Luo Z."/>
            <person name="Davy M."/>
            <person name="Cheng C."/>
            <person name="McNeilage M."/>
            <person name="Scaglione D."/>
            <person name="Liu Y."/>
            <person name="Zhang Q."/>
            <person name="Datson P."/>
            <person name="De Silva N."/>
            <person name="Gardiner S.E."/>
            <person name="Bassett H."/>
            <person name="Chagne D."/>
            <person name="McCallum J."/>
            <person name="Dzierzon H."/>
            <person name="Deng C."/>
            <person name="Wang Y.Y."/>
            <person name="Barron L."/>
            <person name="Manako K."/>
            <person name="Bowen J."/>
            <person name="Foster T.M."/>
            <person name="Erridge Z.A."/>
            <person name="Tiffin H."/>
            <person name="Waite C.N."/>
            <person name="Davies K.M."/>
            <person name="Grierson E.P."/>
            <person name="Laing W.A."/>
            <person name="Kirk R."/>
            <person name="Chen X."/>
            <person name="Wood M."/>
            <person name="Montefiori M."/>
            <person name="Brummell D.A."/>
            <person name="Schwinn K.E."/>
            <person name="Catanach A."/>
            <person name="Fullerton C."/>
            <person name="Li D."/>
            <person name="Meiyalaghan S."/>
            <person name="Nieuwenhuizen N."/>
            <person name="Read N."/>
            <person name="Prakash R."/>
            <person name="Hunter D."/>
            <person name="Zhang H."/>
            <person name="McKenzie M."/>
            <person name="Knabel M."/>
            <person name="Harris A."/>
            <person name="Allan A.C."/>
            <person name="Gleave A."/>
            <person name="Chen A."/>
            <person name="Janssen B.J."/>
            <person name="Plunkett B."/>
            <person name="Ampomah-Dwamena C."/>
            <person name="Voogd C."/>
            <person name="Leif D."/>
            <person name="Lafferty D."/>
            <person name="Souleyre E.J.F."/>
            <person name="Varkonyi-Gasic E."/>
            <person name="Gambi F."/>
            <person name="Hanley J."/>
            <person name="Yao J.L."/>
            <person name="Cheung J."/>
            <person name="David K.M."/>
            <person name="Warren B."/>
            <person name="Marsh K."/>
            <person name="Snowden K.C."/>
            <person name="Lin-Wang K."/>
            <person name="Brian L."/>
            <person name="Martinez-Sanchez M."/>
            <person name="Wang M."/>
            <person name="Ileperuma N."/>
            <person name="Macnee N."/>
            <person name="Campin R."/>
            <person name="McAtee P."/>
            <person name="Drummond R.S.M."/>
            <person name="Espley R.V."/>
            <person name="Ireland H.S."/>
            <person name="Wu R."/>
            <person name="Atkinson R.G."/>
            <person name="Karunairetnam S."/>
            <person name="Bulley S."/>
            <person name="Chunkath S."/>
            <person name="Hanley Z."/>
            <person name="Storey R."/>
            <person name="Thrimawithana A.H."/>
            <person name="Thomson S."/>
            <person name="David C."/>
            <person name="Testolin R."/>
            <person name="Huang H."/>
            <person name="Hellens R.P."/>
            <person name="Schaffer R.J."/>
        </authorList>
    </citation>
    <scope>NUCLEOTIDE SEQUENCE [LARGE SCALE GENOMIC DNA]</scope>
    <source>
        <strain evidence="2">cv. Red5</strain>
    </source>
</reference>
<dbReference type="InParanoid" id="A0A2R6PCQ3"/>
<dbReference type="Proteomes" id="UP000241394">
    <property type="component" value="Chromosome LG26"/>
</dbReference>
<protein>
    <submittedName>
        <fullName evidence="1">Cyclase-associated protein</fullName>
    </submittedName>
</protein>
<dbReference type="OrthoDB" id="900224at2759"/>
<evidence type="ECO:0000313" key="2">
    <source>
        <dbReference type="Proteomes" id="UP000241394"/>
    </source>
</evidence>
<dbReference type="Gramene" id="PSR89109">
    <property type="protein sequence ID" value="PSR89109"/>
    <property type="gene ID" value="CEY00_Acc29303"/>
</dbReference>
<organism evidence="1 2">
    <name type="scientific">Actinidia chinensis var. chinensis</name>
    <name type="common">Chinese soft-hair kiwi</name>
    <dbReference type="NCBI Taxonomy" id="1590841"/>
    <lineage>
        <taxon>Eukaryota</taxon>
        <taxon>Viridiplantae</taxon>
        <taxon>Streptophyta</taxon>
        <taxon>Embryophyta</taxon>
        <taxon>Tracheophyta</taxon>
        <taxon>Spermatophyta</taxon>
        <taxon>Magnoliopsida</taxon>
        <taxon>eudicotyledons</taxon>
        <taxon>Gunneridae</taxon>
        <taxon>Pentapetalae</taxon>
        <taxon>asterids</taxon>
        <taxon>Ericales</taxon>
        <taxon>Actinidiaceae</taxon>
        <taxon>Actinidia</taxon>
    </lineage>
</organism>
<dbReference type="EMBL" id="NKQK01000026">
    <property type="protein sequence ID" value="PSR89109.1"/>
    <property type="molecule type" value="Genomic_DNA"/>
</dbReference>
<proteinExistence type="predicted"/>
<accession>A0A2R6PCQ3</accession>
<gene>
    <name evidence="1" type="ORF">CEY00_Acc29303</name>
</gene>
<name>A0A2R6PCQ3_ACTCC</name>
<dbReference type="AlphaFoldDB" id="A0A2R6PCQ3"/>
<comment type="caution">
    <text evidence="1">The sequence shown here is derived from an EMBL/GenBank/DDBJ whole genome shotgun (WGS) entry which is preliminary data.</text>
</comment>
<sequence length="97" mass="10674">MSKTCPPIFSTAAETLEKFCAIRSSNAMRSSFFFPTPRCLAVLNAGDSDPIWHVSHHSERCESKAGTDLLDIILPKDFVCTFPPSSFTPSGLCWCKS</sequence>
<evidence type="ECO:0000313" key="1">
    <source>
        <dbReference type="EMBL" id="PSR89109.1"/>
    </source>
</evidence>